<evidence type="ECO:0000256" key="9">
    <source>
        <dbReference type="SAM" id="MobiDB-lite"/>
    </source>
</evidence>
<evidence type="ECO:0000256" key="4">
    <source>
        <dbReference type="ARBA" id="ARBA00022722"/>
    </source>
</evidence>
<dbReference type="FunFam" id="3.30.70.270:FF:000020">
    <property type="entry name" value="Transposon Tf2-6 polyprotein-like Protein"/>
    <property type="match status" value="1"/>
</dbReference>
<proteinExistence type="inferred from homology"/>
<dbReference type="CDD" id="cd01647">
    <property type="entry name" value="RT_LTR"/>
    <property type="match status" value="1"/>
</dbReference>
<keyword evidence="2" id="KW-0808">Transferase</keyword>
<evidence type="ECO:0000256" key="2">
    <source>
        <dbReference type="ARBA" id="ARBA00022679"/>
    </source>
</evidence>
<dbReference type="InterPro" id="IPR043502">
    <property type="entry name" value="DNA/RNA_pol_sf"/>
</dbReference>
<evidence type="ECO:0000313" key="11">
    <source>
        <dbReference type="EMBL" id="KAL0173670.1"/>
    </source>
</evidence>
<keyword evidence="4" id="KW-0540">Nuclease</keyword>
<dbReference type="FunFam" id="3.10.20.370:FF:000003">
    <property type="entry name" value="Transposon Tf2-6 polyprotein"/>
    <property type="match status" value="1"/>
</dbReference>
<dbReference type="InterPro" id="IPR043128">
    <property type="entry name" value="Rev_trsase/Diguanyl_cyclase"/>
</dbReference>
<evidence type="ECO:0000256" key="6">
    <source>
        <dbReference type="ARBA" id="ARBA00022801"/>
    </source>
</evidence>
<accession>A0ABD0PI01</accession>
<comment type="caution">
    <text evidence="11">The sequence shown here is derived from an EMBL/GenBank/DDBJ whole genome shotgun (WGS) entry which is preliminary data.</text>
</comment>
<evidence type="ECO:0000256" key="5">
    <source>
        <dbReference type="ARBA" id="ARBA00022759"/>
    </source>
</evidence>
<dbReference type="PANTHER" id="PTHR37984">
    <property type="entry name" value="PROTEIN CBG26694"/>
    <property type="match status" value="1"/>
</dbReference>
<dbReference type="Gene3D" id="3.30.70.270">
    <property type="match status" value="2"/>
</dbReference>
<dbReference type="InterPro" id="IPR056924">
    <property type="entry name" value="SH3_Tf2-1"/>
</dbReference>
<keyword evidence="6" id="KW-0378">Hydrolase</keyword>
<dbReference type="Gene3D" id="2.40.70.10">
    <property type="entry name" value="Acid Proteases"/>
    <property type="match status" value="1"/>
</dbReference>
<evidence type="ECO:0000256" key="8">
    <source>
        <dbReference type="SAM" id="Coils"/>
    </source>
</evidence>
<dbReference type="CDD" id="cd09274">
    <property type="entry name" value="RNase_HI_RT_Ty3"/>
    <property type="match status" value="1"/>
</dbReference>
<dbReference type="SUPFAM" id="SSF56672">
    <property type="entry name" value="DNA/RNA polymerases"/>
    <property type="match status" value="1"/>
</dbReference>
<evidence type="ECO:0000256" key="3">
    <source>
        <dbReference type="ARBA" id="ARBA00022695"/>
    </source>
</evidence>
<dbReference type="InterPro" id="IPR021109">
    <property type="entry name" value="Peptidase_aspartic_dom_sf"/>
</dbReference>
<sequence length="1230" mass="137112">MSGPEMVPADLEQLWGVIQQQSGEIMSLRQELVGLRAEVNALRAETASLRTECGVLQSDLTALQSDYDDLAAVQIAPAEPPARYPSDRSRIALLISLLTGQAAEWAAAVLKADGIAAYSYPEFTTQLRAAFQHPESEVEVDSRLYHLRQGERSVSQYTTDFRTLAVQTQWSDATLCTAFYEGLSTRLKDELAVRELPATLEGMIQLALRVDQRMGLTTKRLSHLSTGSTLCHRHLDQPFTQAVAAPSPPPPAAPEAHSSGAGEPMQIGRTSLTAAERARHYREGLCAYCASPDHHRAICPLRPGNGQVKRGRSSSGSATIKSYPAVSRLLLQVLILMGHQRIVTTAFVDSGAAGNFIDQAQLGIETEVLSQPLKITAIDGHPLNFTKEIHLQIDNHYEKIHFHVTKITSPPIILGHPWLVTHDPFISWTTNRIVHWGATCQELCLQAKAGTCSGESEVPDVNLESIPVPYRDLAEVFSKRRAALLPPHRPYDLAIDLVPGAVPPRGHLYSLSATEHQAMEEYVAEGLRVGTIRPSSSPAATGFFFVKKKDGGLRPCVDYRGLNQITIKNRHPLPLTNTALDALSGARFFTKLDLRSAYNLVRIREGDEWKTAFITPTGHYETLVMPFGLCNSPSVFQQFINDVLRDMLGRWCYAYLDDILVYSKTLKEHTQHVRAVLRRLLAHQLYCKLEKCAFHQHTTTFLGFVIYSQGVAMDPQKLEAVRSWPLPTSLKQLQRFLGFANFYRRFIQGFSATAAPLTALTKPSRGEFQLTPEAIQAFKKLCLLFTTAQVLIHPNPTKPFVVEVDASDVGVGAVLSQRGPDEKLHPCSFFSRKFNPTQQRYGVGDRELLAIKWALEEWRHWLQGGSDPFTVWTDHQNLTVIRQTKQLNPRQARWALFFEHFHFHLPTSNFSNFHLAFAWVSQGHRLGQRAPVHGQVLAGLLPSGRHHHQPIVRSPSSDKRPDGAGQPTTGALPSMLCGEHQRSWARYLVWAELSNNLHTSSATNLSPFEVCYGYQPPVFEHQEPEVDIPSTQQLVRRCRHPPGRLFHVGDRVYLSTRNINLKTDSKKLTPRFIGPYKITHRLNPVTFRLQLPASLRIHPVFHQSQLKHVFFSPLPRSLLLPRSGSSTAVLRTPSGGSLTREPVAVASNTSLIGRAKVRRSVLGFPGGSSWTLHSSRTTVVGCRSWRGGYCHTYQITDFTQVFKQEAGVVLHQTLSSCATPRQVPSPSQLT</sequence>
<keyword evidence="7" id="KW-0695">RNA-directed DNA polymerase</keyword>
<dbReference type="Pfam" id="PF17917">
    <property type="entry name" value="RT_RNaseH"/>
    <property type="match status" value="1"/>
</dbReference>
<dbReference type="Proteomes" id="UP001529510">
    <property type="component" value="Unassembled WGS sequence"/>
</dbReference>
<keyword evidence="8" id="KW-0175">Coiled coil</keyword>
<dbReference type="InterPro" id="IPR050951">
    <property type="entry name" value="Retrovirus_Pol_polyprotein"/>
</dbReference>
<dbReference type="Pfam" id="PF00078">
    <property type="entry name" value="RVT_1"/>
    <property type="match status" value="1"/>
</dbReference>
<feature type="coiled-coil region" evidence="8">
    <location>
        <begin position="18"/>
        <end position="52"/>
    </location>
</feature>
<feature type="non-terminal residue" evidence="11">
    <location>
        <position position="1230"/>
    </location>
</feature>
<dbReference type="GO" id="GO:0003964">
    <property type="term" value="F:RNA-directed DNA polymerase activity"/>
    <property type="evidence" value="ECO:0007669"/>
    <property type="project" value="UniProtKB-KW"/>
</dbReference>
<dbReference type="InterPro" id="IPR000477">
    <property type="entry name" value="RT_dom"/>
</dbReference>
<gene>
    <name evidence="11" type="ORF">M9458_029638</name>
</gene>
<comment type="similarity">
    <text evidence="1">Belongs to the beta type-B retroviral polymerase family. HERV class-II K(HML-2) pol subfamily.</text>
</comment>
<keyword evidence="3" id="KW-0548">Nucleotidyltransferase</keyword>
<dbReference type="Pfam" id="PF24626">
    <property type="entry name" value="SH3_Tf2-1"/>
    <property type="match status" value="1"/>
</dbReference>
<feature type="region of interest" description="Disordered" evidence="9">
    <location>
        <begin position="946"/>
        <end position="973"/>
    </location>
</feature>
<protein>
    <recommendedName>
        <fullName evidence="10">Reverse transcriptase domain-containing protein</fullName>
    </recommendedName>
</protein>
<dbReference type="Pfam" id="PF03732">
    <property type="entry name" value="Retrotrans_gag"/>
    <property type="match status" value="1"/>
</dbReference>
<dbReference type="InterPro" id="IPR041373">
    <property type="entry name" value="RT_RNaseH"/>
</dbReference>
<evidence type="ECO:0000313" key="12">
    <source>
        <dbReference type="Proteomes" id="UP001529510"/>
    </source>
</evidence>
<keyword evidence="5" id="KW-0255">Endonuclease</keyword>
<evidence type="ECO:0000259" key="10">
    <source>
        <dbReference type="PROSITE" id="PS50878"/>
    </source>
</evidence>
<dbReference type="Gene3D" id="3.10.20.370">
    <property type="match status" value="1"/>
</dbReference>
<feature type="region of interest" description="Disordered" evidence="9">
    <location>
        <begin position="243"/>
        <end position="264"/>
    </location>
</feature>
<keyword evidence="12" id="KW-1185">Reference proteome</keyword>
<evidence type="ECO:0000256" key="7">
    <source>
        <dbReference type="ARBA" id="ARBA00022918"/>
    </source>
</evidence>
<dbReference type="Gene3D" id="3.10.10.10">
    <property type="entry name" value="HIV Type 1 Reverse Transcriptase, subunit A, domain 1"/>
    <property type="match status" value="1"/>
</dbReference>
<feature type="domain" description="Reverse transcriptase" evidence="10">
    <location>
        <begin position="527"/>
        <end position="706"/>
    </location>
</feature>
<reference evidence="11 12" key="1">
    <citation type="submission" date="2024-05" db="EMBL/GenBank/DDBJ databases">
        <title>Genome sequencing and assembly of Indian major carp, Cirrhinus mrigala (Hamilton, 1822).</title>
        <authorList>
            <person name="Mohindra V."/>
            <person name="Chowdhury L.M."/>
            <person name="Lal K."/>
            <person name="Jena J.K."/>
        </authorList>
    </citation>
    <scope>NUCLEOTIDE SEQUENCE [LARGE SCALE GENOMIC DNA]</scope>
    <source>
        <strain evidence="11">CM1030</strain>
        <tissue evidence="11">Blood</tissue>
    </source>
</reference>
<organism evidence="11 12">
    <name type="scientific">Cirrhinus mrigala</name>
    <name type="common">Mrigala</name>
    <dbReference type="NCBI Taxonomy" id="683832"/>
    <lineage>
        <taxon>Eukaryota</taxon>
        <taxon>Metazoa</taxon>
        <taxon>Chordata</taxon>
        <taxon>Craniata</taxon>
        <taxon>Vertebrata</taxon>
        <taxon>Euteleostomi</taxon>
        <taxon>Actinopterygii</taxon>
        <taxon>Neopterygii</taxon>
        <taxon>Teleostei</taxon>
        <taxon>Ostariophysi</taxon>
        <taxon>Cypriniformes</taxon>
        <taxon>Cyprinidae</taxon>
        <taxon>Labeoninae</taxon>
        <taxon>Labeonini</taxon>
        <taxon>Cirrhinus</taxon>
    </lineage>
</organism>
<name>A0ABD0PI01_CIRMR</name>
<dbReference type="CDD" id="cd00303">
    <property type="entry name" value="retropepsin_like"/>
    <property type="match status" value="1"/>
</dbReference>
<dbReference type="GO" id="GO:0004519">
    <property type="term" value="F:endonuclease activity"/>
    <property type="evidence" value="ECO:0007669"/>
    <property type="project" value="UniProtKB-KW"/>
</dbReference>
<dbReference type="InterPro" id="IPR005162">
    <property type="entry name" value="Retrotrans_gag_dom"/>
</dbReference>
<dbReference type="PANTHER" id="PTHR37984:SF5">
    <property type="entry name" value="PROTEIN NYNRIN-LIKE"/>
    <property type="match status" value="1"/>
</dbReference>
<evidence type="ECO:0000256" key="1">
    <source>
        <dbReference type="ARBA" id="ARBA00010879"/>
    </source>
</evidence>
<dbReference type="AlphaFoldDB" id="A0ABD0PI01"/>
<dbReference type="EMBL" id="JAMKFB020000015">
    <property type="protein sequence ID" value="KAL0173670.1"/>
    <property type="molecule type" value="Genomic_DNA"/>
</dbReference>
<dbReference type="PROSITE" id="PS50878">
    <property type="entry name" value="RT_POL"/>
    <property type="match status" value="1"/>
</dbReference>
<dbReference type="GO" id="GO:0016787">
    <property type="term" value="F:hydrolase activity"/>
    <property type="evidence" value="ECO:0007669"/>
    <property type="project" value="UniProtKB-KW"/>
</dbReference>